<accession>A0A7X4H9I0</accession>
<organism evidence="1 2">
    <name type="scientific">Pseudoduganella aquatica</name>
    <dbReference type="NCBI Taxonomy" id="2660641"/>
    <lineage>
        <taxon>Bacteria</taxon>
        <taxon>Pseudomonadati</taxon>
        <taxon>Pseudomonadota</taxon>
        <taxon>Betaproteobacteria</taxon>
        <taxon>Burkholderiales</taxon>
        <taxon>Oxalobacteraceae</taxon>
        <taxon>Telluria group</taxon>
        <taxon>Pseudoduganella</taxon>
    </lineage>
</organism>
<gene>
    <name evidence="1" type="ORF">GTP77_05270</name>
</gene>
<keyword evidence="2" id="KW-1185">Reference proteome</keyword>
<sequence length="497" mass="54153">MSPRRIAALPVDGRPAVREQVQMLAALAGWQLAMPEVNQLGHLKRPADRQQLADWLLAQAPHADGFVLSLDMLAYGGLVPSRFIPDTLAELEAWLDLVPRLKAAAPGKPVYAFAATMRISNNNVNQEEKDYWSEYGQLIWNWSYTTDQANQLGASIEAALAAAAAIPDAIRSDYLATRERNLQLTLRALDMAASGLIDRLVLPQDDTAEYGFNIAERRLLERRIAELGLSGKVLVYPGADEVMHTLCAHMVAAHSAEPPLSFYVHCSDPQHVGSLRALYEDRPVLDAVASQIAAAGARQVDSSAEADVILAVHTRGGQQGDWAMRKPLPDPQPLASGWLEQLAAWHAQAKPVAVADLAYANGGDPMLIAQLPQALPLNTLAAYAAWNTASNSIGSLVAQCVLARGRRHTAANREVLALRLLEDVLYQSVLRQTVRTAIDEDACSAEHLRSLVELTYTSHANAWASAQGLGWQVREVYLPWDRTFEIGLRLQAAEASA</sequence>
<dbReference type="InterPro" id="IPR025394">
    <property type="entry name" value="DUF4127"/>
</dbReference>
<reference evidence="1 2" key="1">
    <citation type="submission" date="2019-12" db="EMBL/GenBank/DDBJ databases">
        <title>Novel species isolated from a subtropical stream in China.</title>
        <authorList>
            <person name="Lu H."/>
        </authorList>
    </citation>
    <scope>NUCLEOTIDE SEQUENCE [LARGE SCALE GENOMIC DNA]</scope>
    <source>
        <strain evidence="1 2">FT127W</strain>
    </source>
</reference>
<dbReference type="RefSeq" id="WP_161071139.1">
    <property type="nucleotide sequence ID" value="NZ_WWCU01000004.1"/>
</dbReference>
<proteinExistence type="predicted"/>
<evidence type="ECO:0000313" key="1">
    <source>
        <dbReference type="EMBL" id="MYN06743.1"/>
    </source>
</evidence>
<comment type="caution">
    <text evidence="1">The sequence shown here is derived from an EMBL/GenBank/DDBJ whole genome shotgun (WGS) entry which is preliminary data.</text>
</comment>
<dbReference type="AlphaFoldDB" id="A0A7X4H9I0"/>
<dbReference type="Pfam" id="PF13552">
    <property type="entry name" value="DUF4127"/>
    <property type="match status" value="1"/>
</dbReference>
<evidence type="ECO:0000313" key="2">
    <source>
        <dbReference type="Proteomes" id="UP000450676"/>
    </source>
</evidence>
<protein>
    <submittedName>
        <fullName evidence="1">DUF4127 family protein</fullName>
    </submittedName>
</protein>
<dbReference type="Proteomes" id="UP000450676">
    <property type="component" value="Unassembled WGS sequence"/>
</dbReference>
<dbReference type="EMBL" id="WWCU01000004">
    <property type="protein sequence ID" value="MYN06743.1"/>
    <property type="molecule type" value="Genomic_DNA"/>
</dbReference>
<name>A0A7X4H9I0_9BURK</name>